<gene>
    <name evidence="1" type="ORF">M947_02920</name>
</gene>
<organism evidence="1 2">
    <name type="scientific">Sulfurimonas hongkongensis</name>
    <dbReference type="NCBI Taxonomy" id="1172190"/>
    <lineage>
        <taxon>Bacteria</taxon>
        <taxon>Pseudomonadati</taxon>
        <taxon>Campylobacterota</taxon>
        <taxon>Epsilonproteobacteria</taxon>
        <taxon>Campylobacterales</taxon>
        <taxon>Sulfurimonadaceae</taxon>
        <taxon>Sulfurimonas</taxon>
    </lineage>
</organism>
<dbReference type="STRING" id="1172190.M947_02920"/>
<proteinExistence type="predicted"/>
<evidence type="ECO:0000313" key="1">
    <source>
        <dbReference type="EMBL" id="EQB39991.1"/>
    </source>
</evidence>
<comment type="caution">
    <text evidence="1">The sequence shown here is derived from an EMBL/GenBank/DDBJ whole genome shotgun (WGS) entry which is preliminary data.</text>
</comment>
<dbReference type="RefSeq" id="WP_021286863.1">
    <property type="nucleotide sequence ID" value="NZ_AUPZ01000004.1"/>
</dbReference>
<name>T0JP91_9BACT</name>
<dbReference type="AlphaFoldDB" id="T0JP91"/>
<keyword evidence="2" id="KW-1185">Reference proteome</keyword>
<evidence type="ECO:0000313" key="2">
    <source>
        <dbReference type="Proteomes" id="UP000015520"/>
    </source>
</evidence>
<accession>T0JP91</accession>
<dbReference type="OrthoDB" id="9807346at2"/>
<reference evidence="1 2" key="1">
    <citation type="submission" date="2013-07" db="EMBL/GenBank/DDBJ databases">
        <title>Sulfurimonas hongkongensis AST-10 Genome Sequencing.</title>
        <authorList>
            <person name="Cai L."/>
            <person name="Zhang T."/>
        </authorList>
    </citation>
    <scope>NUCLEOTIDE SEQUENCE [LARGE SCALE GENOMIC DNA]</scope>
    <source>
        <strain evidence="1 2">AST-10</strain>
    </source>
</reference>
<dbReference type="Proteomes" id="UP000015520">
    <property type="component" value="Unassembled WGS sequence"/>
</dbReference>
<dbReference type="EMBL" id="AUPZ01000004">
    <property type="protein sequence ID" value="EQB39991.1"/>
    <property type="molecule type" value="Genomic_DNA"/>
</dbReference>
<dbReference type="PATRIC" id="fig|1172190.3.peg.569"/>
<sequence>MKKINCRKCKFYYVTWEKKQPHGCRAYGFKSAQIPSIVVFQSSGTDCSLFELKAPSK</sequence>
<protein>
    <submittedName>
        <fullName evidence="1">Uracil-DNA glycosylase</fullName>
    </submittedName>
</protein>
<dbReference type="eggNOG" id="ENOG5033AUC">
    <property type="taxonomic scope" value="Bacteria"/>
</dbReference>